<name>A0ABD0N0B7_CIRMR</name>
<comment type="caution">
    <text evidence="8">The sequence shown here is derived from an EMBL/GenBank/DDBJ whole genome shotgun (WGS) entry which is preliminary data.</text>
</comment>
<dbReference type="SUPFAM" id="SSF56801">
    <property type="entry name" value="Acetyl-CoA synthetase-like"/>
    <property type="match status" value="1"/>
</dbReference>
<comment type="similarity">
    <text evidence="1">Belongs to the ATP-dependent AMP-binding enzyme family.</text>
</comment>
<dbReference type="InterPro" id="IPR042099">
    <property type="entry name" value="ANL_N_sf"/>
</dbReference>
<dbReference type="Proteomes" id="UP001529510">
    <property type="component" value="Unassembled WGS sequence"/>
</dbReference>
<proteinExistence type="inferred from homology"/>
<dbReference type="AlphaFoldDB" id="A0ABD0N0B7"/>
<evidence type="ECO:0000256" key="5">
    <source>
        <dbReference type="ARBA" id="ARBA00041297"/>
    </source>
</evidence>
<evidence type="ECO:0000256" key="3">
    <source>
        <dbReference type="ARBA" id="ARBA00023098"/>
    </source>
</evidence>
<keyword evidence="9" id="KW-1185">Reference proteome</keyword>
<sequence length="105" mass="11306">MLLRSRESLSIYSLTILTDKIAQASDEPIPADMRANVTFSSPAAYIYTSGTTGLPKAAVITQGRLWAMAFFFSMCGVKSDDVLYICLPLYHSAAFGAGFGGAIER</sequence>
<dbReference type="GO" id="GO:0006629">
    <property type="term" value="P:lipid metabolic process"/>
    <property type="evidence" value="ECO:0007669"/>
    <property type="project" value="UniProtKB-KW"/>
</dbReference>
<keyword evidence="3" id="KW-0443">Lipid metabolism</keyword>
<dbReference type="PROSITE" id="PS00455">
    <property type="entry name" value="AMP_BINDING"/>
    <property type="match status" value="1"/>
</dbReference>
<dbReference type="PANTHER" id="PTHR43107">
    <property type="entry name" value="LONG-CHAIN FATTY ACID TRANSPORT PROTEIN"/>
    <property type="match status" value="1"/>
</dbReference>
<dbReference type="InterPro" id="IPR020845">
    <property type="entry name" value="AMP-binding_CS"/>
</dbReference>
<evidence type="ECO:0000256" key="6">
    <source>
        <dbReference type="ARBA" id="ARBA00048666"/>
    </source>
</evidence>
<dbReference type="GO" id="GO:0016874">
    <property type="term" value="F:ligase activity"/>
    <property type="evidence" value="ECO:0007669"/>
    <property type="project" value="UniProtKB-KW"/>
</dbReference>
<comment type="catalytic activity">
    <reaction evidence="6">
        <text>tetracosanoate + ATP + CoA = tetracosanoyl-CoA + AMP + diphosphate</text>
        <dbReference type="Rhea" id="RHEA:33639"/>
        <dbReference type="ChEBI" id="CHEBI:30616"/>
        <dbReference type="ChEBI" id="CHEBI:31014"/>
        <dbReference type="ChEBI" id="CHEBI:33019"/>
        <dbReference type="ChEBI" id="CHEBI:57287"/>
        <dbReference type="ChEBI" id="CHEBI:65052"/>
        <dbReference type="ChEBI" id="CHEBI:456215"/>
    </reaction>
    <physiologicalReaction direction="left-to-right" evidence="6">
        <dbReference type="Rhea" id="RHEA:33640"/>
    </physiologicalReaction>
</comment>
<organism evidence="8 9">
    <name type="scientific">Cirrhinus mrigala</name>
    <name type="common">Mrigala</name>
    <dbReference type="NCBI Taxonomy" id="683832"/>
    <lineage>
        <taxon>Eukaryota</taxon>
        <taxon>Metazoa</taxon>
        <taxon>Chordata</taxon>
        <taxon>Craniata</taxon>
        <taxon>Vertebrata</taxon>
        <taxon>Euteleostomi</taxon>
        <taxon>Actinopterygii</taxon>
        <taxon>Neopterygii</taxon>
        <taxon>Teleostei</taxon>
        <taxon>Ostariophysi</taxon>
        <taxon>Cypriniformes</taxon>
        <taxon>Cyprinidae</taxon>
        <taxon>Labeoninae</taxon>
        <taxon>Labeonini</taxon>
        <taxon>Cirrhinus</taxon>
    </lineage>
</organism>
<feature type="non-terminal residue" evidence="8">
    <location>
        <position position="105"/>
    </location>
</feature>
<evidence type="ECO:0000256" key="1">
    <source>
        <dbReference type="ARBA" id="ARBA00006432"/>
    </source>
</evidence>
<evidence type="ECO:0000259" key="7">
    <source>
        <dbReference type="Pfam" id="PF00501"/>
    </source>
</evidence>
<comment type="catalytic activity">
    <reaction evidence="4">
        <text>a very long-chain fatty acid + ATP + CoA = a very long-chain fatty acyl-CoA + AMP + diphosphate</text>
        <dbReference type="Rhea" id="RHEA:54536"/>
        <dbReference type="ChEBI" id="CHEBI:30616"/>
        <dbReference type="ChEBI" id="CHEBI:33019"/>
        <dbReference type="ChEBI" id="CHEBI:57287"/>
        <dbReference type="ChEBI" id="CHEBI:58950"/>
        <dbReference type="ChEBI" id="CHEBI:138261"/>
        <dbReference type="ChEBI" id="CHEBI:456215"/>
    </reaction>
    <physiologicalReaction direction="left-to-right" evidence="4">
        <dbReference type="Rhea" id="RHEA:54537"/>
    </physiologicalReaction>
</comment>
<evidence type="ECO:0000313" key="9">
    <source>
        <dbReference type="Proteomes" id="UP001529510"/>
    </source>
</evidence>
<protein>
    <recommendedName>
        <fullName evidence="5">Long-chain-fatty-acid--CoA ligase</fullName>
    </recommendedName>
</protein>
<accession>A0ABD0N0B7</accession>
<evidence type="ECO:0000256" key="4">
    <source>
        <dbReference type="ARBA" id="ARBA00036527"/>
    </source>
</evidence>
<dbReference type="PANTHER" id="PTHR43107:SF4">
    <property type="entry name" value="LONG-CHAIN FATTY ACID TRANSPORT PROTEIN 2"/>
    <property type="match status" value="1"/>
</dbReference>
<gene>
    <name evidence="8" type="ORF">M9458_049132</name>
</gene>
<feature type="domain" description="AMP-dependent synthetase/ligase" evidence="7">
    <location>
        <begin position="31"/>
        <end position="96"/>
    </location>
</feature>
<dbReference type="EMBL" id="JAMKFB020000025">
    <property type="protein sequence ID" value="KAL0154869.1"/>
    <property type="molecule type" value="Genomic_DNA"/>
</dbReference>
<dbReference type="Pfam" id="PF00501">
    <property type="entry name" value="AMP-binding"/>
    <property type="match status" value="1"/>
</dbReference>
<dbReference type="InterPro" id="IPR000873">
    <property type="entry name" value="AMP-dep_synth/lig_dom"/>
</dbReference>
<keyword evidence="2" id="KW-0436">Ligase</keyword>
<dbReference type="Gene3D" id="3.40.50.12780">
    <property type="entry name" value="N-terminal domain of ligase-like"/>
    <property type="match status" value="1"/>
</dbReference>
<evidence type="ECO:0000256" key="2">
    <source>
        <dbReference type="ARBA" id="ARBA00022598"/>
    </source>
</evidence>
<reference evidence="8 9" key="1">
    <citation type="submission" date="2024-05" db="EMBL/GenBank/DDBJ databases">
        <title>Genome sequencing and assembly of Indian major carp, Cirrhinus mrigala (Hamilton, 1822).</title>
        <authorList>
            <person name="Mohindra V."/>
            <person name="Chowdhury L.M."/>
            <person name="Lal K."/>
            <person name="Jena J.K."/>
        </authorList>
    </citation>
    <scope>NUCLEOTIDE SEQUENCE [LARGE SCALE GENOMIC DNA]</scope>
    <source>
        <strain evidence="8">CM1030</strain>
        <tissue evidence="8">Blood</tissue>
    </source>
</reference>
<evidence type="ECO:0000313" key="8">
    <source>
        <dbReference type="EMBL" id="KAL0154869.1"/>
    </source>
</evidence>